<evidence type="ECO:0000313" key="5">
    <source>
        <dbReference type="Proteomes" id="UP001465976"/>
    </source>
</evidence>
<keyword evidence="5" id="KW-1185">Reference proteome</keyword>
<name>A0ABR3FU02_9AGAR</name>
<feature type="region of interest" description="Disordered" evidence="1">
    <location>
        <begin position="197"/>
        <end position="238"/>
    </location>
</feature>
<feature type="region of interest" description="Disordered" evidence="1">
    <location>
        <begin position="253"/>
        <end position="278"/>
    </location>
</feature>
<dbReference type="InterPro" id="IPR035992">
    <property type="entry name" value="Ricin_B-like_lectins"/>
</dbReference>
<evidence type="ECO:0000256" key="2">
    <source>
        <dbReference type="SAM" id="SignalP"/>
    </source>
</evidence>
<keyword evidence="2" id="KW-0732">Signal</keyword>
<dbReference type="Proteomes" id="UP001465976">
    <property type="component" value="Unassembled WGS sequence"/>
</dbReference>
<evidence type="ECO:0000313" key="4">
    <source>
        <dbReference type="EMBL" id="KAL0578681.1"/>
    </source>
</evidence>
<evidence type="ECO:0000256" key="1">
    <source>
        <dbReference type="SAM" id="MobiDB-lite"/>
    </source>
</evidence>
<accession>A0ABR3FU02</accession>
<protein>
    <recommendedName>
        <fullName evidence="3">Ricin B lectin domain-containing protein</fullName>
    </recommendedName>
</protein>
<feature type="domain" description="Ricin B lectin" evidence="3">
    <location>
        <begin position="48"/>
        <end position="196"/>
    </location>
</feature>
<comment type="caution">
    <text evidence="4">The sequence shown here is derived from an EMBL/GenBank/DDBJ whole genome shotgun (WGS) entry which is preliminary data.</text>
</comment>
<dbReference type="InterPro" id="IPR000772">
    <property type="entry name" value="Ricin_B_lectin"/>
</dbReference>
<reference evidence="4 5" key="1">
    <citation type="submission" date="2024-02" db="EMBL/GenBank/DDBJ databases">
        <title>A draft genome for the cacao thread blight pathogen Marasmius crinis-equi.</title>
        <authorList>
            <person name="Cohen S.P."/>
            <person name="Baruah I.K."/>
            <person name="Amoako-Attah I."/>
            <person name="Bukari Y."/>
            <person name="Meinhardt L.W."/>
            <person name="Bailey B.A."/>
        </authorList>
    </citation>
    <scope>NUCLEOTIDE SEQUENCE [LARGE SCALE GENOMIC DNA]</scope>
    <source>
        <strain evidence="4 5">GH-76</strain>
    </source>
</reference>
<dbReference type="Gene3D" id="2.80.10.50">
    <property type="match status" value="2"/>
</dbReference>
<evidence type="ECO:0000259" key="3">
    <source>
        <dbReference type="SMART" id="SM00458"/>
    </source>
</evidence>
<dbReference type="EMBL" id="JBAHYK010000088">
    <property type="protein sequence ID" value="KAL0578681.1"/>
    <property type="molecule type" value="Genomic_DNA"/>
</dbReference>
<dbReference type="SMART" id="SM00458">
    <property type="entry name" value="RICIN"/>
    <property type="match status" value="2"/>
</dbReference>
<sequence length="451" mass="46494">MLTRTIFTGILGASLALAAPLYPRQTKIDEQATAEAQQRDDTATRAFTGSEIKTGDGRCLSIDPQGGDFRENLIPIQVLTCDGSDNQKWDVITAGKHNNQPGNALVVSSLTNGCLNFDPRRAAGNQVLLFSCGGRADGGGETTDSQLFPFDGKAGPLALAPKNSQNKVCLTVKGNTLDQANCDPNTASNDQLFTIGDAGAQAPAPPPTNNSGSSGNQTDNTGSTGQSNNSTDSTACQPPLASTVTVTVSATGATAPQNTEQASATQAPATTTASGAKATGTAKLDEAAVKEAHVRDDTATRAFSGVQVKTSDGQCLNVDPLSGDFRENLIPITIGACDGSDNQKFDVITQGKHNNVDGAALIVSSLTQGCLNFDDRRADGNKVLLFSCGGRADGGGLVTDSQLFTFDAANKNAAIPLAPQNAKTSCMINKNGNLDIAQCDNAGDQLFSFVA</sequence>
<dbReference type="SUPFAM" id="SSF50370">
    <property type="entry name" value="Ricin B-like lectins"/>
    <property type="match status" value="2"/>
</dbReference>
<organism evidence="4 5">
    <name type="scientific">Marasmius crinis-equi</name>
    <dbReference type="NCBI Taxonomy" id="585013"/>
    <lineage>
        <taxon>Eukaryota</taxon>
        <taxon>Fungi</taxon>
        <taxon>Dikarya</taxon>
        <taxon>Basidiomycota</taxon>
        <taxon>Agaricomycotina</taxon>
        <taxon>Agaricomycetes</taxon>
        <taxon>Agaricomycetidae</taxon>
        <taxon>Agaricales</taxon>
        <taxon>Marasmiineae</taxon>
        <taxon>Marasmiaceae</taxon>
        <taxon>Marasmius</taxon>
    </lineage>
</organism>
<feature type="compositionally biased region" description="Polar residues" evidence="1">
    <location>
        <begin position="209"/>
        <end position="236"/>
    </location>
</feature>
<feature type="domain" description="Ricin B lectin" evidence="3">
    <location>
        <begin position="304"/>
        <end position="450"/>
    </location>
</feature>
<proteinExistence type="predicted"/>
<gene>
    <name evidence="4" type="ORF">V5O48_003301</name>
</gene>
<feature type="chain" id="PRO_5045403543" description="Ricin B lectin domain-containing protein" evidence="2">
    <location>
        <begin position="19"/>
        <end position="451"/>
    </location>
</feature>
<feature type="signal peptide" evidence="2">
    <location>
        <begin position="1"/>
        <end position="18"/>
    </location>
</feature>
<dbReference type="CDD" id="cd00161">
    <property type="entry name" value="beta-trefoil_Ricin-like"/>
    <property type="match status" value="1"/>
</dbReference>
<dbReference type="PROSITE" id="PS50231">
    <property type="entry name" value="RICIN_B_LECTIN"/>
    <property type="match status" value="2"/>
</dbReference>